<feature type="domain" description="Dynein heavy chain linker" evidence="3">
    <location>
        <begin position="863"/>
        <end position="1157"/>
    </location>
</feature>
<dbReference type="InterPro" id="IPR042222">
    <property type="entry name" value="Dynein_2_N"/>
</dbReference>
<gene>
    <name evidence="4" type="ORF">FDP41_008380</name>
</gene>
<dbReference type="VEuPathDB" id="AmoebaDB:NfTy_093750"/>
<dbReference type="Gene3D" id="1.10.287.2620">
    <property type="match status" value="1"/>
</dbReference>
<dbReference type="OrthoDB" id="5593012at2759"/>
<proteinExistence type="predicted"/>
<dbReference type="OMA" id="MKETHEY"/>
<dbReference type="AlphaFoldDB" id="A0A6A5B1L2"/>
<reference evidence="4 5" key="1">
    <citation type="journal article" date="2019" name="Sci. Rep.">
        <title>Nanopore sequencing improves the draft genome of the human pathogenic amoeba Naegleria fowleri.</title>
        <authorList>
            <person name="Liechti N."/>
            <person name="Schurch N."/>
            <person name="Bruggmann R."/>
            <person name="Wittwer M."/>
        </authorList>
    </citation>
    <scope>NUCLEOTIDE SEQUENCE [LARGE SCALE GENOMIC DNA]</scope>
    <source>
        <strain evidence="4 5">ATCC 30894</strain>
    </source>
</reference>
<evidence type="ECO:0000313" key="5">
    <source>
        <dbReference type="Proteomes" id="UP000444721"/>
    </source>
</evidence>
<dbReference type="GO" id="GO:0045505">
    <property type="term" value="F:dynein intermediate chain binding"/>
    <property type="evidence" value="ECO:0007669"/>
    <property type="project" value="InterPro"/>
</dbReference>
<dbReference type="EMBL" id="VFQX01000061">
    <property type="protein sequence ID" value="KAF0973173.1"/>
    <property type="molecule type" value="Genomic_DNA"/>
</dbReference>
<dbReference type="Gene3D" id="1.20.140.100">
    <property type="entry name" value="Dynein heavy chain, N-terminal domain 2"/>
    <property type="match status" value="1"/>
</dbReference>
<dbReference type="PANTHER" id="PTHR45703">
    <property type="entry name" value="DYNEIN HEAVY CHAIN"/>
    <property type="match status" value="1"/>
</dbReference>
<dbReference type="Proteomes" id="UP000444721">
    <property type="component" value="Unassembled WGS sequence"/>
</dbReference>
<dbReference type="GeneID" id="68115598"/>
<dbReference type="GO" id="GO:0007018">
    <property type="term" value="P:microtubule-based movement"/>
    <property type="evidence" value="ECO:0007669"/>
    <property type="project" value="InterPro"/>
</dbReference>
<dbReference type="PANTHER" id="PTHR45703:SF36">
    <property type="entry name" value="DYNEIN HEAVY CHAIN, CYTOPLASMIC"/>
    <property type="match status" value="1"/>
</dbReference>
<feature type="coiled-coil region" evidence="1">
    <location>
        <begin position="721"/>
        <end position="752"/>
    </location>
</feature>
<dbReference type="RefSeq" id="XP_044557886.1">
    <property type="nucleotide sequence ID" value="XM_044712227.1"/>
</dbReference>
<dbReference type="InterPro" id="IPR013602">
    <property type="entry name" value="Dynein_heavy_linker"/>
</dbReference>
<comment type="caution">
    <text evidence="4">The sequence shown here is derived from an EMBL/GenBank/DDBJ whole genome shotgun (WGS) entry which is preliminary data.</text>
</comment>
<dbReference type="InterPro" id="IPR026983">
    <property type="entry name" value="DHC"/>
</dbReference>
<dbReference type="GO" id="GO:0030286">
    <property type="term" value="C:dynein complex"/>
    <property type="evidence" value="ECO:0007669"/>
    <property type="project" value="InterPro"/>
</dbReference>
<feature type="region of interest" description="Disordered" evidence="2">
    <location>
        <begin position="112"/>
        <end position="137"/>
    </location>
</feature>
<organism evidence="4 5">
    <name type="scientific">Naegleria fowleri</name>
    <name type="common">Brain eating amoeba</name>
    <dbReference type="NCBI Taxonomy" id="5763"/>
    <lineage>
        <taxon>Eukaryota</taxon>
        <taxon>Discoba</taxon>
        <taxon>Heterolobosea</taxon>
        <taxon>Tetramitia</taxon>
        <taxon>Eutetramitia</taxon>
        <taxon>Vahlkampfiidae</taxon>
        <taxon>Naegleria</taxon>
    </lineage>
</organism>
<protein>
    <recommendedName>
        <fullName evidence="3">Dynein heavy chain linker domain-containing protein</fullName>
    </recommendedName>
</protein>
<evidence type="ECO:0000256" key="2">
    <source>
        <dbReference type="SAM" id="MobiDB-lite"/>
    </source>
</evidence>
<keyword evidence="5" id="KW-1185">Reference proteome</keyword>
<name>A0A6A5B1L2_NAEFO</name>
<sequence length="1185" mass="138596">MEEVMLPPLESRKERTLAKSLDNQATHDLFILNKEEIYEYDIKDMKMTSSREVRHNPNLAQANAPPPKKTKVTFSREDFIDPIISEGISVEDWMKENENLYDLKFKRDEKRGKKIQKRPFTRPESQSSLDSGGMREGTTKLPVLKDVFLKEKPPSKQLVHYLDILSGEKQSNTKKIQKVAPDDEEEISKLKTGDDAVAFFSKAGKSTAVKFVYLNRADSNGVDYRPYDLVVVPKSDTNPEYFTMSSTGVVHICPGQPTEYMSLSEWMKESTMFNVLRRIRFFKYYLVHKCFRLWYQNARYLKYSKKRLDLAKNFFLAKKTFSSSIMKIHKLSYDLQYTPIMDLREKENSSEPSVTIEQFHEAQKELRSKSSKTFDEIIEKMEEILVQLCEDVTSRSRVPDMNASENIEAYLSGKIPTIETEDDFSAKKSKSMVEAQEEEEKRQRALKKAREEADMLGNFIRVSDYMAVESLVTLSKKILDKFKVTLQETKSILFLVNLLFKQDGSGDIVFEPSEGSIMHVLQSNSDEIVTTVSQVPRLLYMRKFKVYFDNMDKFKMDEHLRQLHVGKVLQRDEVFNSIKSQIEMMLHNDFLKALEYGKDFEGLKYWYKFGKDWDEKYAEKRHTVQEFTDKIKHVNDALLELKRMNFVQEKGILFIDSKQLRNTLQPIMENIYEQIKLSISITSREMCLELNKKFVERVRIMKEEPTKLKDFAKFIDNHNKIRKETRQLMIAADEVEKMNELAAKNKVEMERADQVALESLKEIKDEFLQVFKKAELYKENNMSSKKAELEENVQKVSDDLLDMMTVLRNPPFVTADADPVDVLEKLSRLGEEIAQFKEKTEIYKEYQVLLEAPVKEWTNLTGAETQFNIRSQIWKSIDEFSKKSEVWDTTDIQKQEISEIEQEVEKYYQLANELSRFGEDDVIRLLKKTVQVWKDNLPVILLIGNKDLKPHHWEQIFKGMGKESAKGASYTLRQLSTLGIFMYKDLISEVSTAASAEAALYKKLEYIAQVWRETDLDFKALPHRKDFYILNQTEPIQRLLDTHKSELKEMLESKYVTIIRTRVEDWIKKLDNVSIIFHEWLSCQRRLLSLEYILTSDLIKKEHPEDVARYISISSEFKDLISKTSLNRNVLVATHEEGILDSFGRWNMAFDEIESNIKSAEEGDDLIESEEDDDGEEDDLEDNDE</sequence>
<feature type="region of interest" description="Disordered" evidence="2">
    <location>
        <begin position="1158"/>
        <end position="1185"/>
    </location>
</feature>
<evidence type="ECO:0000313" key="4">
    <source>
        <dbReference type="EMBL" id="KAF0973173.1"/>
    </source>
</evidence>
<dbReference type="GO" id="GO:0051959">
    <property type="term" value="F:dynein light intermediate chain binding"/>
    <property type="evidence" value="ECO:0007669"/>
    <property type="project" value="InterPro"/>
</dbReference>
<evidence type="ECO:0000256" key="1">
    <source>
        <dbReference type="SAM" id="Coils"/>
    </source>
</evidence>
<feature type="compositionally biased region" description="Acidic residues" evidence="2">
    <location>
        <begin position="1162"/>
        <end position="1185"/>
    </location>
</feature>
<dbReference type="Pfam" id="PF08393">
    <property type="entry name" value="DHC_N2"/>
    <property type="match status" value="1"/>
</dbReference>
<keyword evidence="1" id="KW-0175">Coiled coil</keyword>
<dbReference type="VEuPathDB" id="AmoebaDB:FDP41_008380"/>
<dbReference type="VEuPathDB" id="AmoebaDB:NF0033800"/>
<accession>A0A6A5B1L2</accession>
<evidence type="ECO:0000259" key="3">
    <source>
        <dbReference type="Pfam" id="PF08393"/>
    </source>
</evidence>